<accession>A0A9U8E478</accession>
<gene>
    <name evidence="3 4 5" type="primary">LOC106059504</name>
</gene>
<feature type="chain" id="PRO_5044701619" evidence="1">
    <location>
        <begin position="29"/>
        <end position="772"/>
    </location>
</feature>
<evidence type="ECO:0000313" key="4">
    <source>
        <dbReference type="RefSeq" id="XP_013072587.2"/>
    </source>
</evidence>
<name>A0A9U8E478_BIOGL</name>
<keyword evidence="2" id="KW-1185">Reference proteome</keyword>
<evidence type="ECO:0000313" key="5">
    <source>
        <dbReference type="RefSeq" id="XP_055890145.1"/>
    </source>
</evidence>
<feature type="signal peptide" evidence="1">
    <location>
        <begin position="1"/>
        <end position="28"/>
    </location>
</feature>
<keyword evidence="1" id="KW-0732">Signal</keyword>
<proteinExistence type="predicted"/>
<protein>
    <submittedName>
        <fullName evidence="3 4">Uncharacterized protein LOC106059504 isoform X1</fullName>
    </submittedName>
</protein>
<evidence type="ECO:0000256" key="1">
    <source>
        <dbReference type="SAM" id="SignalP"/>
    </source>
</evidence>
<evidence type="ECO:0000313" key="3">
    <source>
        <dbReference type="RefSeq" id="XP_013072586.2"/>
    </source>
</evidence>
<sequence length="772" mass="86152">MGLTTCVGQSFNSLCILALFSLLRETMCSQCAFMDVALVASRPTTNKLLVSAGNNHNDSVTGKCVRHQPSSADVKKLCHGERCDAVQCVFQVKASTKHSAMMETSCFSKVCELVTIYIKKGLSKSSITSSPRASLGELQTLINELLSKDVNITKTQDLVTLKCVDSNSLLFKQKLQLQLTNLTLTQSTTLPYLDTQKKNLSEGDNVSASQSVNVHFVYFRFLSRWESYIKFPKWHAVLELMKHSSDWNVHSAEDFQSSSLVLEHNLELLLGNLDKDFSEDHAMSLLNLSTLHGRCILFNALGCHHPKIYDSIHKLIMSPDNIHNCAGLTSNYFTELSVNVTSCGKDKDILDNDLTSEVRQMFSNIFRAENAKLSTFSFTIINVPDIYFSADLDTELSAAMSSLVRRSTDSIFFFMSDVGDPKFSRLDASIFLRQQTFNPFLFILFPKEFNLSYSLLDIEPGNRIFSAQILGLMGVSGVSNLLKTLLTSNSSIEAESADQTRQPPNEKRSSQVSIIVQGPVECICEGNRVRFSNDSIQSAFAAYVVGTINNYFLDLSDRKDNDVICEQLTGVYFDNVYHVLLGNSTYIITTMSLTRDQYNKSPGQLITLDTHLKYTAGTTMHFSLWIALPGQSHQLFQLKDAKSQMFQRQVCRPSLEIKHQNLLRTQNDTTTPSFGHFGAEAKVKPLHVPCLRLITTRFSDSAILEVGSFCDGATYQLTLSAELIDTISLVPLPAKVTLRPRQIRYITALVKAFYGASLSAYKLSFKITPNSD</sequence>
<dbReference type="KEGG" id="bgt:106059498"/>
<dbReference type="RefSeq" id="XP_013072587.2">
    <property type="nucleotide sequence ID" value="XM_013217133.2"/>
</dbReference>
<reference evidence="3 4" key="1">
    <citation type="submission" date="2025-04" db="UniProtKB">
        <authorList>
            <consortium name="RefSeq"/>
        </authorList>
    </citation>
    <scope>IDENTIFICATION</scope>
</reference>
<organism evidence="2 4">
    <name type="scientific">Biomphalaria glabrata</name>
    <name type="common">Bloodfluke planorb</name>
    <name type="synonym">Freshwater snail</name>
    <dbReference type="NCBI Taxonomy" id="6526"/>
    <lineage>
        <taxon>Eukaryota</taxon>
        <taxon>Metazoa</taxon>
        <taxon>Spiralia</taxon>
        <taxon>Lophotrochozoa</taxon>
        <taxon>Mollusca</taxon>
        <taxon>Gastropoda</taxon>
        <taxon>Heterobranchia</taxon>
        <taxon>Euthyneura</taxon>
        <taxon>Panpulmonata</taxon>
        <taxon>Hygrophila</taxon>
        <taxon>Lymnaeoidea</taxon>
        <taxon>Planorbidae</taxon>
        <taxon>Biomphalaria</taxon>
    </lineage>
</organism>
<dbReference type="GeneID" id="106059504"/>
<evidence type="ECO:0000313" key="2">
    <source>
        <dbReference type="Proteomes" id="UP001165740"/>
    </source>
</evidence>
<dbReference type="OrthoDB" id="413313at2759"/>
<dbReference type="RefSeq" id="XP_013072586.2">
    <property type="nucleotide sequence ID" value="XM_013217132.2"/>
</dbReference>
<dbReference type="RefSeq" id="XP_055890145.1">
    <property type="nucleotide sequence ID" value="XM_056034170.1"/>
</dbReference>
<dbReference type="Proteomes" id="UP001165740">
    <property type="component" value="Chromosome 6"/>
</dbReference>
<dbReference type="AlphaFoldDB" id="A0A9U8E478"/>